<reference evidence="10" key="1">
    <citation type="submission" date="2016-11" db="UniProtKB">
        <authorList>
            <consortium name="WormBaseParasite"/>
        </authorList>
    </citation>
    <scope>IDENTIFICATION</scope>
</reference>
<dbReference type="WBParaSite" id="L893_g25158.t1">
    <property type="protein sequence ID" value="L893_g25158.t1"/>
    <property type="gene ID" value="L893_g25158"/>
</dbReference>
<comment type="subcellular location">
    <subcellularLocation>
        <location evidence="7">Mitochondrion inner membrane</location>
    </subcellularLocation>
    <subcellularLocation>
        <location evidence="1">Mitochondrion membrane</location>
    </subcellularLocation>
</comment>
<evidence type="ECO:0000256" key="6">
    <source>
        <dbReference type="ARBA" id="ARBA00023136"/>
    </source>
</evidence>
<comment type="subunit">
    <text evidence="7">Component of the mitochondrial contact site and cristae organizing system (MICOS) complex.</text>
</comment>
<dbReference type="Pfam" id="PF01682">
    <property type="entry name" value="DB"/>
    <property type="match status" value="1"/>
</dbReference>
<evidence type="ECO:0000256" key="7">
    <source>
        <dbReference type="RuleBase" id="RU363021"/>
    </source>
</evidence>
<dbReference type="Pfam" id="PF09769">
    <property type="entry name" value="ApoO"/>
    <property type="match status" value="1"/>
</dbReference>
<dbReference type="GO" id="GO:0042407">
    <property type="term" value="P:cristae formation"/>
    <property type="evidence" value="ECO:0007669"/>
    <property type="project" value="InterPro"/>
</dbReference>
<keyword evidence="9" id="KW-1185">Reference proteome</keyword>
<organism evidence="9 10">
    <name type="scientific">Steinernema glaseri</name>
    <dbReference type="NCBI Taxonomy" id="37863"/>
    <lineage>
        <taxon>Eukaryota</taxon>
        <taxon>Metazoa</taxon>
        <taxon>Ecdysozoa</taxon>
        <taxon>Nematoda</taxon>
        <taxon>Chromadorea</taxon>
        <taxon>Rhabditida</taxon>
        <taxon>Tylenchina</taxon>
        <taxon>Panagrolaimomorpha</taxon>
        <taxon>Strongyloidoidea</taxon>
        <taxon>Steinernematidae</taxon>
        <taxon>Steinernema</taxon>
    </lineage>
</organism>
<evidence type="ECO:0000313" key="10">
    <source>
        <dbReference type="WBParaSite" id="L893_g25158.t1"/>
    </source>
</evidence>
<accession>A0A1I7ZD01</accession>
<keyword evidence="7" id="KW-0999">Mitochondrion inner membrane</keyword>
<evidence type="ECO:0000256" key="3">
    <source>
        <dbReference type="ARBA" id="ARBA00022692"/>
    </source>
</evidence>
<feature type="domain" description="Domain of unknown function DB" evidence="8">
    <location>
        <begin position="356"/>
        <end position="451"/>
    </location>
</feature>
<evidence type="ECO:0000259" key="8">
    <source>
        <dbReference type="Pfam" id="PF01682"/>
    </source>
</evidence>
<protein>
    <recommendedName>
        <fullName evidence="7">MICOS complex subunit</fullName>
    </recommendedName>
</protein>
<dbReference type="AlphaFoldDB" id="A0A1I7ZD01"/>
<keyword evidence="4" id="KW-1133">Transmembrane helix</keyword>
<proteinExistence type="inferred from homology"/>
<dbReference type="Proteomes" id="UP000095287">
    <property type="component" value="Unplaced"/>
</dbReference>
<evidence type="ECO:0000313" key="9">
    <source>
        <dbReference type="Proteomes" id="UP000095287"/>
    </source>
</evidence>
<comment type="function">
    <text evidence="7">Component of the MICOS complex, a large protein complex of the mitochondrial inner membrane that plays crucial roles in the maintenance of crista junctions, inner membrane architecture, and formation of contact sites to the outer membrane.</text>
</comment>
<evidence type="ECO:0000256" key="5">
    <source>
        <dbReference type="ARBA" id="ARBA00023128"/>
    </source>
</evidence>
<dbReference type="InterPro" id="IPR019166">
    <property type="entry name" value="MIC26/MIC27"/>
</dbReference>
<keyword evidence="6" id="KW-0472">Membrane</keyword>
<dbReference type="InterPro" id="IPR033182">
    <property type="entry name" value="MIC26/MIC27_animal"/>
</dbReference>
<comment type="similarity">
    <text evidence="2">Belongs to the apolipoprotein O/MICOS complex subunit Mic27 family.</text>
</comment>
<evidence type="ECO:0000256" key="4">
    <source>
        <dbReference type="ARBA" id="ARBA00022989"/>
    </source>
</evidence>
<dbReference type="PANTHER" id="PTHR14564">
    <property type="entry name" value="MICOS COMPLEX SUBUNIT MIC26 / MIC27 FAMILY MEMBER"/>
    <property type="match status" value="1"/>
</dbReference>
<name>A0A1I7ZD01_9BILA</name>
<keyword evidence="5 7" id="KW-0496">Mitochondrion</keyword>
<keyword evidence="3" id="KW-0812">Transmembrane</keyword>
<dbReference type="GO" id="GO:0061617">
    <property type="term" value="C:MICOS complex"/>
    <property type="evidence" value="ECO:0007669"/>
    <property type="project" value="UniProtKB-UniRule"/>
</dbReference>
<sequence>MDAVNVAKEKITEFGRKWWALTTADRHPKADPKNLKTVADLPIYAEDEKKPEYKFVEEDPLPLQTEFASIRYAFRDQYDLLTARFQTVEKATRCVKRTICKTDEYLRNEWTVLPKAAAITVGGLAGFVLGLKHGAIRRTLYTATGLTTMAAFCYPNETVDFVRTGIAHSEQAWEQFQDYEDCRWTKFEEVVTGDHFSLRIEPVIRSNEYIRNVVMERPNTQFAAKAQMRLEICRFRTHRQHCNRELMPEEDKRLYDLLLLRLSRASLLTRNVTITAPPMVPTAAARFEAQPSAFVDSDINRIDSTKNDLKRLHRDNPIVKVDTDNNTVDQGGERCRRRSKRTLGETEACHGVFKSCCEAKVGEKCRDICSLKADKTTINEILKKRNCPLLSLISVLRCFNDVYDTSSVATCCRAADKRIPSQCHDACSPNFKLSYKHLHCVEHVVDVYHCYRTLFSETPFHVNK</sequence>
<dbReference type="InterPro" id="IPR002602">
    <property type="entry name" value="DB"/>
</dbReference>
<evidence type="ECO:0000256" key="2">
    <source>
        <dbReference type="ARBA" id="ARBA00010904"/>
    </source>
</evidence>
<evidence type="ECO:0000256" key="1">
    <source>
        <dbReference type="ARBA" id="ARBA00004325"/>
    </source>
</evidence>